<dbReference type="GO" id="GO:0006310">
    <property type="term" value="P:DNA recombination"/>
    <property type="evidence" value="ECO:0007669"/>
    <property type="project" value="TreeGrafter"/>
</dbReference>
<evidence type="ECO:0000256" key="2">
    <source>
        <dbReference type="ARBA" id="ARBA00009446"/>
    </source>
</evidence>
<evidence type="ECO:0000256" key="13">
    <source>
        <dbReference type="SAM" id="MobiDB-lite"/>
    </source>
</evidence>
<keyword evidence="4" id="KW-0479">Metal-binding</keyword>
<evidence type="ECO:0000256" key="8">
    <source>
        <dbReference type="ARBA" id="ARBA00023235"/>
    </source>
</evidence>
<dbReference type="Gene3D" id="3.40.50.140">
    <property type="match status" value="1"/>
</dbReference>
<sequence>MTTVILAEKPSQAKSYAEAFSKAKKQSGYFEIEDSMFTGKVFITWGFGHLVSLQEPHKYKPEWKKWKLDLLPIMPDTFRFTVPFNKREQFNVISKLLKEASEIIVATDSDREGENIARSIITHAGMAHKPTKRLWINSLEKEAIRSGFQSLREGSDYLPLYMEAQTRQISDWLVGMNLSRLYTLLLQKKGVDGPFSVGRVQTPTLYMIWQRHHEIEHFKPEPYWDLFADVNTEEGKFTAKHDKRFTKEDQAYQKLQDHRINPGEPTQSRISKAEKKKKKMQAPSLHSLSSLQANMNRRFKYSPSAVLQTVQDLYEKKIVSYPRTDCTFITKNEFNYLHHQLDKMKDAAGAHFETSYSRPRPKYVQDSKVQEHYAIIPTKKVLTADKIKGLGPKERNIYTEILRSVLAMFHDDYHYEETKIEVSVNELIFKASGKVELKKGWKSLFGEEKSPKDQDEQKLPAVNQGQEVQSVVMPKEGITKPPKPYTEGQLITMMKTAGKTVEDEKAQAILKETEGIGTEATRAAIIETLKKQGYITITKNIVTVTQKGITLCQVIEGTLLSSPEMTAKWEAYLKKIGQQQGSQQAFIENIQKFITHLLEAAPKTIDEKPLIKTEKTMGAKKVVIECPACKKGNIADRGKFYGCTDYKNGCKQTFPKVLLGKRLSPNQIKALCEKGKTAPLKGFKSIKGGRFNAALLFKDGKIEFEFVKK</sequence>
<dbReference type="GO" id="GO:0046872">
    <property type="term" value="F:metal ion binding"/>
    <property type="evidence" value="ECO:0007669"/>
    <property type="project" value="UniProtKB-KW"/>
</dbReference>
<reference evidence="16 17" key="1">
    <citation type="submission" date="2015-01" db="EMBL/GenBank/DDBJ databases">
        <title>Jeotgalibacillus campisalis genome sequencing.</title>
        <authorList>
            <person name="Goh K.M."/>
            <person name="Chan K.-G."/>
            <person name="Yaakop A.S."/>
            <person name="Ee R."/>
            <person name="Gan H.M."/>
            <person name="Chan C.S."/>
        </authorList>
    </citation>
    <scope>NUCLEOTIDE SEQUENCE [LARGE SCALE GENOMIC DNA]</scope>
    <source>
        <strain evidence="16 17">SF-57</strain>
    </source>
</reference>
<dbReference type="EMBL" id="JXRR01000018">
    <property type="protein sequence ID" value="KIL45526.1"/>
    <property type="molecule type" value="Genomic_DNA"/>
</dbReference>
<dbReference type="Pfam" id="PF13342">
    <property type="entry name" value="Toprim_Crpt"/>
    <property type="match status" value="1"/>
</dbReference>
<keyword evidence="7" id="KW-0238">DNA-binding</keyword>
<dbReference type="Pfam" id="PF01751">
    <property type="entry name" value="Toprim"/>
    <property type="match status" value="1"/>
</dbReference>
<evidence type="ECO:0000256" key="4">
    <source>
        <dbReference type="ARBA" id="ARBA00022723"/>
    </source>
</evidence>
<evidence type="ECO:0000256" key="12">
    <source>
        <dbReference type="ARBA" id="ARBA00032877"/>
    </source>
</evidence>
<evidence type="ECO:0000256" key="9">
    <source>
        <dbReference type="ARBA" id="ARBA00030003"/>
    </source>
</evidence>
<dbReference type="Gene3D" id="2.70.20.10">
    <property type="entry name" value="Topoisomerase I, domain 3"/>
    <property type="match status" value="1"/>
</dbReference>
<dbReference type="OrthoDB" id="9803554at2"/>
<dbReference type="SUPFAM" id="SSF56712">
    <property type="entry name" value="Prokaryotic type I DNA topoisomerase"/>
    <property type="match status" value="1"/>
</dbReference>
<dbReference type="PROSITE" id="PS52039">
    <property type="entry name" value="TOPO_IA_2"/>
    <property type="match status" value="1"/>
</dbReference>
<keyword evidence="8 16" id="KW-0413">Isomerase</keyword>
<feature type="domain" description="Toprim" evidence="14">
    <location>
        <begin position="2"/>
        <end position="138"/>
    </location>
</feature>
<gene>
    <name evidence="16" type="ORF">KR50_31080</name>
</gene>
<dbReference type="PANTHER" id="PTHR11390">
    <property type="entry name" value="PROKARYOTIC DNA TOPOISOMERASE"/>
    <property type="match status" value="1"/>
</dbReference>
<dbReference type="Pfam" id="PF01131">
    <property type="entry name" value="Topoisom_bac"/>
    <property type="match status" value="1"/>
</dbReference>
<feature type="domain" description="Topo IA-type catalytic" evidence="15">
    <location>
        <begin position="157"/>
        <end position="598"/>
    </location>
</feature>
<accession>A0A0C2VM74</accession>
<comment type="caution">
    <text evidence="16">The sequence shown here is derived from an EMBL/GenBank/DDBJ whole genome shotgun (WGS) entry which is preliminary data.</text>
</comment>
<dbReference type="InterPro" id="IPR013497">
    <property type="entry name" value="Topo_IA_cen"/>
</dbReference>
<evidence type="ECO:0000256" key="6">
    <source>
        <dbReference type="ARBA" id="ARBA00023029"/>
    </source>
</evidence>
<dbReference type="InterPro" id="IPR023406">
    <property type="entry name" value="Topo_IA_AS"/>
</dbReference>
<dbReference type="SMART" id="SM00493">
    <property type="entry name" value="TOPRIM"/>
    <property type="match status" value="1"/>
</dbReference>
<dbReference type="GO" id="GO:0006281">
    <property type="term" value="P:DNA repair"/>
    <property type="evidence" value="ECO:0007669"/>
    <property type="project" value="TreeGrafter"/>
</dbReference>
<dbReference type="InterPro" id="IPR013826">
    <property type="entry name" value="Topo_IA_cen_sub3"/>
</dbReference>
<dbReference type="InterPro" id="IPR023405">
    <property type="entry name" value="Topo_IA_core_domain"/>
</dbReference>
<dbReference type="GO" id="GO:0003917">
    <property type="term" value="F:DNA topoisomerase type I (single strand cut, ATP-independent) activity"/>
    <property type="evidence" value="ECO:0007669"/>
    <property type="project" value="UniProtKB-EC"/>
</dbReference>
<evidence type="ECO:0000313" key="16">
    <source>
        <dbReference type="EMBL" id="KIL45526.1"/>
    </source>
</evidence>
<dbReference type="GO" id="GO:0003677">
    <property type="term" value="F:DNA binding"/>
    <property type="evidence" value="ECO:0007669"/>
    <property type="project" value="UniProtKB-KW"/>
</dbReference>
<keyword evidence="5" id="KW-0460">Magnesium</keyword>
<dbReference type="InterPro" id="IPR034144">
    <property type="entry name" value="TOPRIM_TopoIII"/>
</dbReference>
<dbReference type="GO" id="GO:0043597">
    <property type="term" value="C:cytoplasmic replication fork"/>
    <property type="evidence" value="ECO:0007669"/>
    <property type="project" value="TreeGrafter"/>
</dbReference>
<comment type="catalytic activity">
    <reaction evidence="1">
        <text>ATP-independent breakage of single-stranded DNA, followed by passage and rejoining.</text>
        <dbReference type="EC" id="5.6.2.1"/>
    </reaction>
</comment>
<evidence type="ECO:0000256" key="7">
    <source>
        <dbReference type="ARBA" id="ARBA00023125"/>
    </source>
</evidence>
<dbReference type="InterPro" id="IPR013824">
    <property type="entry name" value="Topo_IA_cen_sub1"/>
</dbReference>
<dbReference type="PANTHER" id="PTHR11390:SF21">
    <property type="entry name" value="DNA TOPOISOMERASE 3-ALPHA"/>
    <property type="match status" value="1"/>
</dbReference>
<evidence type="ECO:0000313" key="17">
    <source>
        <dbReference type="Proteomes" id="UP000031972"/>
    </source>
</evidence>
<dbReference type="Proteomes" id="UP000031972">
    <property type="component" value="Unassembled WGS sequence"/>
</dbReference>
<dbReference type="SMART" id="SM00437">
    <property type="entry name" value="TOP1Ac"/>
    <property type="match status" value="1"/>
</dbReference>
<dbReference type="AlphaFoldDB" id="A0A0C2VM74"/>
<dbReference type="CDD" id="cd03362">
    <property type="entry name" value="TOPRIM_TopoIA_TopoIII"/>
    <property type="match status" value="1"/>
</dbReference>
<dbReference type="PROSITE" id="PS50880">
    <property type="entry name" value="TOPRIM"/>
    <property type="match status" value="1"/>
</dbReference>
<evidence type="ECO:0000259" key="15">
    <source>
        <dbReference type="PROSITE" id="PS52039"/>
    </source>
</evidence>
<evidence type="ECO:0000256" key="10">
    <source>
        <dbReference type="ARBA" id="ARBA00031985"/>
    </source>
</evidence>
<dbReference type="InterPro" id="IPR005738">
    <property type="entry name" value="TopoIII"/>
</dbReference>
<dbReference type="PRINTS" id="PR00417">
    <property type="entry name" value="PRTPISMRASEI"/>
</dbReference>
<protein>
    <recommendedName>
        <fullName evidence="3">DNA topoisomerase</fullName>
        <ecNumber evidence="3">5.6.2.1</ecNumber>
    </recommendedName>
    <alternativeName>
        <fullName evidence="12">Omega-protein</fullName>
    </alternativeName>
    <alternativeName>
        <fullName evidence="11">Relaxing enzyme</fullName>
    </alternativeName>
    <alternativeName>
        <fullName evidence="9">Swivelase</fullName>
    </alternativeName>
    <alternativeName>
        <fullName evidence="10">Untwisting enzyme</fullName>
    </alternativeName>
</protein>
<dbReference type="PROSITE" id="PS00396">
    <property type="entry name" value="TOPO_IA_1"/>
    <property type="match status" value="1"/>
</dbReference>
<dbReference type="RefSeq" id="WP_041060515.1">
    <property type="nucleotide sequence ID" value="NZ_JXRR01000018.1"/>
</dbReference>
<dbReference type="NCBIfam" id="TIGR01056">
    <property type="entry name" value="topB"/>
    <property type="match status" value="1"/>
</dbReference>
<dbReference type="Gene3D" id="1.10.290.10">
    <property type="entry name" value="Topoisomerase I, domain 4"/>
    <property type="match status" value="1"/>
</dbReference>
<evidence type="ECO:0000259" key="14">
    <source>
        <dbReference type="PROSITE" id="PS50880"/>
    </source>
</evidence>
<dbReference type="InterPro" id="IPR013825">
    <property type="entry name" value="Topo_IA_cen_sub2"/>
</dbReference>
<comment type="similarity">
    <text evidence="2">Belongs to the type IA topoisomerase family.</text>
</comment>
<keyword evidence="17" id="KW-1185">Reference proteome</keyword>
<evidence type="ECO:0000256" key="3">
    <source>
        <dbReference type="ARBA" id="ARBA00012891"/>
    </source>
</evidence>
<dbReference type="NCBIfam" id="NF005829">
    <property type="entry name" value="PRK07726.1"/>
    <property type="match status" value="1"/>
</dbReference>
<keyword evidence="6" id="KW-0799">Topoisomerase</keyword>
<evidence type="ECO:0000256" key="1">
    <source>
        <dbReference type="ARBA" id="ARBA00000213"/>
    </source>
</evidence>
<dbReference type="InterPro" id="IPR006171">
    <property type="entry name" value="TOPRIM_dom"/>
</dbReference>
<dbReference type="Gene3D" id="1.10.460.10">
    <property type="entry name" value="Topoisomerase I, domain 2"/>
    <property type="match status" value="1"/>
</dbReference>
<dbReference type="CDD" id="cd00186">
    <property type="entry name" value="TOP1Ac"/>
    <property type="match status" value="1"/>
</dbReference>
<dbReference type="InterPro" id="IPR000380">
    <property type="entry name" value="Topo_IA"/>
</dbReference>
<proteinExistence type="inferred from homology"/>
<dbReference type="SMART" id="SM00436">
    <property type="entry name" value="TOP1Bc"/>
    <property type="match status" value="1"/>
</dbReference>
<name>A0A0C2VM74_9BACL</name>
<dbReference type="InterPro" id="IPR003601">
    <property type="entry name" value="Topo_IA_2"/>
</dbReference>
<evidence type="ECO:0000256" key="5">
    <source>
        <dbReference type="ARBA" id="ARBA00022842"/>
    </source>
</evidence>
<dbReference type="GO" id="GO:0006265">
    <property type="term" value="P:DNA topological change"/>
    <property type="evidence" value="ECO:0007669"/>
    <property type="project" value="InterPro"/>
</dbReference>
<dbReference type="InterPro" id="IPR003602">
    <property type="entry name" value="Topo_IA_DNA-bd_dom"/>
</dbReference>
<evidence type="ECO:0000256" key="11">
    <source>
        <dbReference type="ARBA" id="ARBA00032235"/>
    </source>
</evidence>
<dbReference type="EC" id="5.6.2.1" evidence="3"/>
<organism evidence="16 17">
    <name type="scientific">Jeotgalibacillus campisalis</name>
    <dbReference type="NCBI Taxonomy" id="220754"/>
    <lineage>
        <taxon>Bacteria</taxon>
        <taxon>Bacillati</taxon>
        <taxon>Bacillota</taxon>
        <taxon>Bacilli</taxon>
        <taxon>Bacillales</taxon>
        <taxon>Caryophanaceae</taxon>
        <taxon>Jeotgalibacillus</taxon>
    </lineage>
</organism>
<dbReference type="InterPro" id="IPR025589">
    <property type="entry name" value="Toprim_C_rpt"/>
</dbReference>
<feature type="region of interest" description="Disordered" evidence="13">
    <location>
        <begin position="260"/>
        <end position="286"/>
    </location>
</feature>
<dbReference type="PATRIC" id="fig|220754.4.peg.3122"/>